<evidence type="ECO:0000256" key="2">
    <source>
        <dbReference type="ARBA" id="ARBA00023002"/>
    </source>
</evidence>
<dbReference type="GeneID" id="35606507"/>
<name>A0A2D3V8J5_9PEZI</name>
<keyword evidence="4" id="KW-0472">Membrane</keyword>
<dbReference type="PANTHER" id="PTHR33365">
    <property type="entry name" value="YALI0B05434P"/>
    <property type="match status" value="1"/>
</dbReference>
<dbReference type="STRING" id="112498.A0A2D3V8J5"/>
<keyword evidence="6" id="KW-1185">Reference proteome</keyword>
<dbReference type="OrthoDB" id="3687641at2759"/>
<dbReference type="PANTHER" id="PTHR33365:SF11">
    <property type="entry name" value="TAT PATHWAY SIGNAL SEQUENCE"/>
    <property type="match status" value="1"/>
</dbReference>
<evidence type="ECO:0000256" key="4">
    <source>
        <dbReference type="SAM" id="Phobius"/>
    </source>
</evidence>
<sequence>MQFLQENKQAFYYEIEDEEQSHRETDHSWRPFAYILFALLCCATSFFAGTRLGLAKTRHAASSPIPWIPEALVTFESNSRYGGPSSPESDEFWTSLSPPGEGFVLIDDPSGWDLPPGKTTAQGELYDVAVFHQLHCLTKIREHASLLRFALGKNDTAGFHKIISPQVDHMAHCFDYLRQSIMCAGDLTLEWPKEGSNGEHLVVDGWGVQHQCKDWNAISEFVAKNSPTLR</sequence>
<dbReference type="RefSeq" id="XP_023632479.1">
    <property type="nucleotide sequence ID" value="XM_023776711.1"/>
</dbReference>
<proteinExistence type="inferred from homology"/>
<evidence type="ECO:0000313" key="5">
    <source>
        <dbReference type="EMBL" id="CZT25821.1"/>
    </source>
</evidence>
<evidence type="ECO:0000256" key="3">
    <source>
        <dbReference type="ARBA" id="ARBA00035112"/>
    </source>
</evidence>
<dbReference type="EMBL" id="FJUY01000032">
    <property type="protein sequence ID" value="CZT25821.1"/>
    <property type="molecule type" value="Genomic_DNA"/>
</dbReference>
<reference evidence="5 6" key="1">
    <citation type="submission" date="2016-03" db="EMBL/GenBank/DDBJ databases">
        <authorList>
            <person name="Ploux O."/>
        </authorList>
    </citation>
    <scope>NUCLEOTIDE SEQUENCE [LARGE SCALE GENOMIC DNA]</scope>
    <source>
        <strain evidence="5 6">URUG2</strain>
    </source>
</reference>
<evidence type="ECO:0000256" key="1">
    <source>
        <dbReference type="ARBA" id="ARBA00004685"/>
    </source>
</evidence>
<keyword evidence="4" id="KW-0812">Transmembrane</keyword>
<comment type="pathway">
    <text evidence="1">Mycotoxin biosynthesis.</text>
</comment>
<dbReference type="InterPro" id="IPR021765">
    <property type="entry name" value="UstYa-like"/>
</dbReference>
<accession>A0A2D3V8J5</accession>
<keyword evidence="2" id="KW-0560">Oxidoreductase</keyword>
<dbReference type="GO" id="GO:0043386">
    <property type="term" value="P:mycotoxin biosynthetic process"/>
    <property type="evidence" value="ECO:0007669"/>
    <property type="project" value="InterPro"/>
</dbReference>
<protein>
    <recommendedName>
        <fullName evidence="7">Oxidase ustYa</fullName>
    </recommendedName>
</protein>
<dbReference type="GO" id="GO:0016491">
    <property type="term" value="F:oxidoreductase activity"/>
    <property type="evidence" value="ECO:0007669"/>
    <property type="project" value="UniProtKB-KW"/>
</dbReference>
<organism evidence="5 6">
    <name type="scientific">Ramularia collo-cygni</name>
    <dbReference type="NCBI Taxonomy" id="112498"/>
    <lineage>
        <taxon>Eukaryota</taxon>
        <taxon>Fungi</taxon>
        <taxon>Dikarya</taxon>
        <taxon>Ascomycota</taxon>
        <taxon>Pezizomycotina</taxon>
        <taxon>Dothideomycetes</taxon>
        <taxon>Dothideomycetidae</taxon>
        <taxon>Mycosphaerellales</taxon>
        <taxon>Mycosphaerellaceae</taxon>
        <taxon>Ramularia</taxon>
    </lineage>
</organism>
<evidence type="ECO:0008006" key="7">
    <source>
        <dbReference type="Google" id="ProtNLM"/>
    </source>
</evidence>
<dbReference type="AlphaFoldDB" id="A0A2D3V8J5"/>
<dbReference type="Pfam" id="PF11807">
    <property type="entry name" value="UstYa"/>
    <property type="match status" value="1"/>
</dbReference>
<keyword evidence="4" id="KW-1133">Transmembrane helix</keyword>
<feature type="transmembrane region" description="Helical" evidence="4">
    <location>
        <begin position="32"/>
        <end position="54"/>
    </location>
</feature>
<dbReference type="Proteomes" id="UP000225277">
    <property type="component" value="Unassembled WGS sequence"/>
</dbReference>
<evidence type="ECO:0000313" key="6">
    <source>
        <dbReference type="Proteomes" id="UP000225277"/>
    </source>
</evidence>
<gene>
    <name evidence="5" type="ORF">RCC_11490</name>
</gene>
<comment type="similarity">
    <text evidence="3">Belongs to the ustYa family.</text>
</comment>